<feature type="domain" description="DUF4246" evidence="2">
    <location>
        <begin position="12"/>
        <end position="75"/>
    </location>
</feature>
<dbReference type="Proteomes" id="UP001187682">
    <property type="component" value="Unassembled WGS sequence"/>
</dbReference>
<reference evidence="3" key="1">
    <citation type="submission" date="2018-03" db="EMBL/GenBank/DDBJ databases">
        <authorList>
            <person name="Guldener U."/>
        </authorList>
    </citation>
    <scope>NUCLEOTIDE SEQUENCE</scope>
</reference>
<dbReference type="PANTHER" id="PTHR33119:SF1">
    <property type="entry name" value="FE2OG DIOXYGENASE DOMAIN-CONTAINING PROTEIN"/>
    <property type="match status" value="1"/>
</dbReference>
<dbReference type="InterPro" id="IPR049192">
    <property type="entry name" value="DUF4246_C"/>
</dbReference>
<gene>
    <name evidence="3" type="ORF">DNG_06365</name>
</gene>
<proteinExistence type="predicted"/>
<protein>
    <submittedName>
        <fullName evidence="3">Uncharacterized protein</fullName>
    </submittedName>
</protein>
<comment type="caution">
    <text evidence="3">The sequence shown here is derived from an EMBL/GenBank/DDBJ whole genome shotgun (WGS) entry which is preliminary data.</text>
</comment>
<sequence>MGKEEVKPTLCVPGFGLKVDERVWGTFPSAVGRWFSIGVTLREKRMMAFINDITDKPDWERKVFDDNIVERWRAEGDVRPESLGGDVVLSQKMFDFCIQELRDKAALFKENGLVNIFDADLTIVKSDTVVSGLIRDALITGVTALEDVPEHLKDWHPRSNNMVLDLVHPSLFPVTYGLTKVLPDEKVPLDGCLAYIGKGTTIDPFTPLCPRPTDNINLPASMFSFGSFQWLPTDIELSDSGAKILGYINNLHPEKHRGLYGVLEKIVAAAVPLWEEALNHSKEGRFRIGIRNLGTSEDWTYPEGLKYRVPGAEEGPKAYYDPIKEVLGDELDSEDDFDWHNEDEYYDWVNEHRILRYPEPRNYKSQAELKEGSRIRLREKPSGLQVIFKLANIHLTPEKPTYEGGSWHVEGCLNEQICASAIYYFDQENITDSHLAFRQSLDSHELLMLPEQDQYESLATFLGIEQHGPAVQSLGQVLTRQGRLIAFPNFVQHQVQSFSLQDKTKPGYRKILAMFLIDPARRVLSTSNVPPQRRDWWAEELRANDVLERRLPAELVDHTIGLVDDFPISWETAVEMREKLMDERGADTFSFCEH</sequence>
<dbReference type="Pfam" id="PF14033">
    <property type="entry name" value="DUF4246"/>
    <property type="match status" value="1"/>
</dbReference>
<accession>A0AAE8MZV7</accession>
<dbReference type="EMBL" id="ONZQ02000008">
    <property type="protein sequence ID" value="SPO03682.1"/>
    <property type="molecule type" value="Genomic_DNA"/>
</dbReference>
<dbReference type="InterPro" id="IPR025340">
    <property type="entry name" value="DUF4246"/>
</dbReference>
<feature type="domain" description="DUF4246" evidence="1">
    <location>
        <begin position="91"/>
        <end position="540"/>
    </location>
</feature>
<dbReference type="InterPro" id="IPR049207">
    <property type="entry name" value="DUF4246_N"/>
</dbReference>
<dbReference type="Pfam" id="PF21666">
    <property type="entry name" value="DUF4246_N"/>
    <property type="match status" value="1"/>
</dbReference>
<evidence type="ECO:0000259" key="1">
    <source>
        <dbReference type="Pfam" id="PF14033"/>
    </source>
</evidence>
<dbReference type="PANTHER" id="PTHR33119">
    <property type="entry name" value="IFI3P"/>
    <property type="match status" value="1"/>
</dbReference>
<evidence type="ECO:0000259" key="2">
    <source>
        <dbReference type="Pfam" id="PF21666"/>
    </source>
</evidence>
<evidence type="ECO:0000313" key="3">
    <source>
        <dbReference type="EMBL" id="SPO03682.1"/>
    </source>
</evidence>
<evidence type="ECO:0000313" key="4">
    <source>
        <dbReference type="Proteomes" id="UP001187682"/>
    </source>
</evidence>
<keyword evidence="4" id="KW-1185">Reference proteome</keyword>
<name>A0AAE8MZV7_9PEZI</name>
<organism evidence="3 4">
    <name type="scientific">Cephalotrichum gorgonifer</name>
    <dbReference type="NCBI Taxonomy" id="2041049"/>
    <lineage>
        <taxon>Eukaryota</taxon>
        <taxon>Fungi</taxon>
        <taxon>Dikarya</taxon>
        <taxon>Ascomycota</taxon>
        <taxon>Pezizomycotina</taxon>
        <taxon>Sordariomycetes</taxon>
        <taxon>Hypocreomycetidae</taxon>
        <taxon>Microascales</taxon>
        <taxon>Microascaceae</taxon>
        <taxon>Cephalotrichum</taxon>
    </lineage>
</organism>
<dbReference type="AlphaFoldDB" id="A0AAE8MZV7"/>